<dbReference type="InterPro" id="IPR005625">
    <property type="entry name" value="PepSY-ass_TM"/>
</dbReference>
<dbReference type="PANTHER" id="PTHR34219">
    <property type="entry name" value="IRON-REGULATED INNER MEMBRANE PROTEIN-RELATED"/>
    <property type="match status" value="1"/>
</dbReference>
<name>A0ABQ1TRB7_9GAMM</name>
<evidence type="ECO:0000313" key="3">
    <source>
        <dbReference type="Proteomes" id="UP000638462"/>
    </source>
</evidence>
<proteinExistence type="predicted"/>
<comment type="caution">
    <text evidence="2">The sequence shown here is derived from an EMBL/GenBank/DDBJ whole genome shotgun (WGS) entry which is preliminary data.</text>
</comment>
<feature type="transmembrane region" description="Helical" evidence="1">
    <location>
        <begin position="331"/>
        <end position="352"/>
    </location>
</feature>
<evidence type="ECO:0000256" key="1">
    <source>
        <dbReference type="SAM" id="Phobius"/>
    </source>
</evidence>
<organism evidence="2 3">
    <name type="scientific">Pseudoalteromonas gelatinilytica</name>
    <dbReference type="NCBI Taxonomy" id="1703256"/>
    <lineage>
        <taxon>Bacteria</taxon>
        <taxon>Pseudomonadati</taxon>
        <taxon>Pseudomonadota</taxon>
        <taxon>Gammaproteobacteria</taxon>
        <taxon>Alteromonadales</taxon>
        <taxon>Pseudoalteromonadaceae</taxon>
        <taxon>Pseudoalteromonas</taxon>
    </lineage>
</organism>
<keyword evidence="3" id="KW-1185">Reference proteome</keyword>
<sequence>MLKLWLRRTHLLLALVSGLFLICLSLTGALLIYAKDIQYLTQSDKWTVKPAASALDFDDLIKHVSASTKQPVTLLMPEQRSDLAWQLQLANNRYVSVNPYNGQVLHEYDYYSTIYGFTMALHRWLLYEDGDKNRPLRNWVSVCALILIIEILLGFYIWVKPKNRMKRLAIKRKAKFRVLMYQLHTVLGVYFLIPLILIAYTGMAFHWKEQTKTVLEFVMQGTVEERPKPPAVIPPLADTPLQVQKAFDNAQTVFPEGKLFRIYLPKKPTDNIGFRIENPGESHAYSWVWANPYSADIVASYDASQSSWTTQTWNFKYKFHIGDFAGPIVQLLWLLLALSPLFFTISGIYFWYKRHYK</sequence>
<dbReference type="EMBL" id="BMIT01000011">
    <property type="protein sequence ID" value="GGF01943.1"/>
    <property type="molecule type" value="Genomic_DNA"/>
</dbReference>
<dbReference type="Pfam" id="PF03929">
    <property type="entry name" value="PepSY_TM"/>
    <property type="match status" value="1"/>
</dbReference>
<protein>
    <recommendedName>
        <fullName evidence="4">PepSY domain-containing protein</fullName>
    </recommendedName>
</protein>
<gene>
    <name evidence="2" type="ORF">GCM10008027_28520</name>
</gene>
<reference evidence="3" key="1">
    <citation type="journal article" date="2019" name="Int. J. Syst. Evol. Microbiol.">
        <title>The Global Catalogue of Microorganisms (GCM) 10K type strain sequencing project: providing services to taxonomists for standard genome sequencing and annotation.</title>
        <authorList>
            <consortium name="The Broad Institute Genomics Platform"/>
            <consortium name="The Broad Institute Genome Sequencing Center for Infectious Disease"/>
            <person name="Wu L."/>
            <person name="Ma J."/>
        </authorList>
    </citation>
    <scope>NUCLEOTIDE SEQUENCE [LARGE SCALE GENOMIC DNA]</scope>
    <source>
        <strain evidence="3">CGMCC 1.15394</strain>
    </source>
</reference>
<feature type="transmembrane region" description="Helical" evidence="1">
    <location>
        <begin position="139"/>
        <end position="159"/>
    </location>
</feature>
<keyword evidence="1" id="KW-0472">Membrane</keyword>
<keyword evidence="1" id="KW-1133">Transmembrane helix</keyword>
<feature type="transmembrane region" description="Helical" evidence="1">
    <location>
        <begin position="179"/>
        <end position="200"/>
    </location>
</feature>
<evidence type="ECO:0008006" key="4">
    <source>
        <dbReference type="Google" id="ProtNLM"/>
    </source>
</evidence>
<dbReference type="Proteomes" id="UP000638462">
    <property type="component" value="Unassembled WGS sequence"/>
</dbReference>
<keyword evidence="1" id="KW-0812">Transmembrane</keyword>
<evidence type="ECO:0000313" key="2">
    <source>
        <dbReference type="EMBL" id="GGF01943.1"/>
    </source>
</evidence>
<accession>A0ABQ1TRB7</accession>